<evidence type="ECO:0000256" key="5">
    <source>
        <dbReference type="ARBA" id="ARBA00023242"/>
    </source>
</evidence>
<dbReference type="InterPro" id="IPR003657">
    <property type="entry name" value="WRKY_dom"/>
</dbReference>
<keyword evidence="5" id="KW-0539">Nucleus</keyword>
<dbReference type="AlphaFoldDB" id="A0A0K9NLY8"/>
<dbReference type="InterPro" id="IPR036576">
    <property type="entry name" value="WRKY_dom_sf"/>
</dbReference>
<dbReference type="PANTHER" id="PTHR31429">
    <property type="entry name" value="WRKY TRANSCRIPTION FACTOR 36-RELATED"/>
    <property type="match status" value="1"/>
</dbReference>
<keyword evidence="4" id="KW-0804">Transcription</keyword>
<organism evidence="8 9">
    <name type="scientific">Zostera marina</name>
    <name type="common">Eelgrass</name>
    <dbReference type="NCBI Taxonomy" id="29655"/>
    <lineage>
        <taxon>Eukaryota</taxon>
        <taxon>Viridiplantae</taxon>
        <taxon>Streptophyta</taxon>
        <taxon>Embryophyta</taxon>
        <taxon>Tracheophyta</taxon>
        <taxon>Spermatophyta</taxon>
        <taxon>Magnoliopsida</taxon>
        <taxon>Liliopsida</taxon>
        <taxon>Zosteraceae</taxon>
        <taxon>Zostera</taxon>
    </lineage>
</organism>
<dbReference type="OrthoDB" id="779182at2759"/>
<dbReference type="FunFam" id="2.20.25.80:FF:000002">
    <property type="entry name" value="probable WRKY transcription factor 31"/>
    <property type="match status" value="1"/>
</dbReference>
<dbReference type="GO" id="GO:0005634">
    <property type="term" value="C:nucleus"/>
    <property type="evidence" value="ECO:0007669"/>
    <property type="project" value="UniProtKB-SubCell"/>
</dbReference>
<dbReference type="Proteomes" id="UP000036987">
    <property type="component" value="Unassembled WGS sequence"/>
</dbReference>
<dbReference type="Gene3D" id="2.20.25.80">
    <property type="entry name" value="WRKY domain"/>
    <property type="match status" value="1"/>
</dbReference>
<name>A0A0K9NLY8_ZOSMR</name>
<keyword evidence="6" id="KW-0175">Coiled coil</keyword>
<keyword evidence="2" id="KW-0805">Transcription regulation</keyword>
<evidence type="ECO:0000256" key="6">
    <source>
        <dbReference type="SAM" id="Coils"/>
    </source>
</evidence>
<evidence type="ECO:0000256" key="4">
    <source>
        <dbReference type="ARBA" id="ARBA00023163"/>
    </source>
</evidence>
<sequence length="448" mass="48869">MVDLPVVAGGRMGMPEIDLSLNLDHGHGVTKMGDDAAVSEGACRKDEKKPQLQHESTMISDELSVLLMELNEMKEENKHLRRSVEKTTEEYHQLQMRYDAIQHQFRNCSLALGSCGGGLIDKNLTEYSTVSGNVTDGGGHGQIPNWLGNYQSDNRLGLSLKLQTRSDKASSELELERNFKPVGNNNHICEPEIAAELAGIATQSINPTNRKTRVSVRARCQGPTMNDGCQWRKYGQKIAKGNPCPRAYYRCTVAQGCPVRKQVQRCFEDMSILITTYEGTHNHPLPVGATAMASTTTASSQYTLLSDGTACSQSTSLPLDETAAYIGSFVAAPQKPIQYHNTNLNLYNLQGQAQGRTNPIHSSDVVTYDQMNHFAALPSSYARILDRTAGTSNAHSWMEPSTRSTQSLSDNVNAIASDPTFKVAVAAAVSSLISKDRQNRTVNGSSGN</sequence>
<comment type="subcellular location">
    <subcellularLocation>
        <location evidence="1">Nucleus</location>
    </subcellularLocation>
</comment>
<dbReference type="GO" id="GO:0043565">
    <property type="term" value="F:sequence-specific DNA binding"/>
    <property type="evidence" value="ECO:0007669"/>
    <property type="project" value="InterPro"/>
</dbReference>
<evidence type="ECO:0000259" key="7">
    <source>
        <dbReference type="PROSITE" id="PS50811"/>
    </source>
</evidence>
<comment type="caution">
    <text evidence="8">The sequence shown here is derived from an EMBL/GenBank/DDBJ whole genome shotgun (WGS) entry which is preliminary data.</text>
</comment>
<dbReference type="SUPFAM" id="SSF118290">
    <property type="entry name" value="WRKY DNA-binding domain"/>
    <property type="match status" value="1"/>
</dbReference>
<dbReference type="GO" id="GO:0003700">
    <property type="term" value="F:DNA-binding transcription factor activity"/>
    <property type="evidence" value="ECO:0007669"/>
    <property type="project" value="InterPro"/>
</dbReference>
<evidence type="ECO:0000313" key="8">
    <source>
        <dbReference type="EMBL" id="KMZ57598.1"/>
    </source>
</evidence>
<keyword evidence="9" id="KW-1185">Reference proteome</keyword>
<evidence type="ECO:0000256" key="2">
    <source>
        <dbReference type="ARBA" id="ARBA00023015"/>
    </source>
</evidence>
<dbReference type="PANTHER" id="PTHR31429:SF54">
    <property type="entry name" value="WRKY TRANSCRIPTION FACTOR 9-RELATED"/>
    <property type="match status" value="1"/>
</dbReference>
<accession>A0A0K9NLY8</accession>
<evidence type="ECO:0000313" key="9">
    <source>
        <dbReference type="Proteomes" id="UP000036987"/>
    </source>
</evidence>
<protein>
    <submittedName>
        <fullName evidence="8">Putative WRKY transcription factor</fullName>
    </submittedName>
</protein>
<dbReference type="Pfam" id="PF03106">
    <property type="entry name" value="WRKY"/>
    <property type="match status" value="1"/>
</dbReference>
<proteinExistence type="predicted"/>
<evidence type="ECO:0000256" key="3">
    <source>
        <dbReference type="ARBA" id="ARBA00023125"/>
    </source>
</evidence>
<feature type="coiled-coil region" evidence="6">
    <location>
        <begin position="63"/>
        <end position="104"/>
    </location>
</feature>
<dbReference type="EMBL" id="LFYR01002048">
    <property type="protein sequence ID" value="KMZ57598.1"/>
    <property type="molecule type" value="Genomic_DNA"/>
</dbReference>
<keyword evidence="3" id="KW-0238">DNA-binding</keyword>
<dbReference type="SMART" id="SM00774">
    <property type="entry name" value="WRKY"/>
    <property type="match status" value="1"/>
</dbReference>
<feature type="domain" description="WRKY" evidence="7">
    <location>
        <begin position="220"/>
        <end position="286"/>
    </location>
</feature>
<dbReference type="InterPro" id="IPR044810">
    <property type="entry name" value="WRKY_plant"/>
</dbReference>
<dbReference type="OMA" id="TQRGIGE"/>
<dbReference type="PROSITE" id="PS50811">
    <property type="entry name" value="WRKY"/>
    <property type="match status" value="1"/>
</dbReference>
<gene>
    <name evidence="8" type="ORF">ZOSMA_84G00360</name>
</gene>
<evidence type="ECO:0000256" key="1">
    <source>
        <dbReference type="ARBA" id="ARBA00004123"/>
    </source>
</evidence>
<reference evidence="9" key="1">
    <citation type="journal article" date="2016" name="Nature">
        <title>The genome of the seagrass Zostera marina reveals angiosperm adaptation to the sea.</title>
        <authorList>
            <person name="Olsen J.L."/>
            <person name="Rouze P."/>
            <person name="Verhelst B."/>
            <person name="Lin Y.-C."/>
            <person name="Bayer T."/>
            <person name="Collen J."/>
            <person name="Dattolo E."/>
            <person name="De Paoli E."/>
            <person name="Dittami S."/>
            <person name="Maumus F."/>
            <person name="Michel G."/>
            <person name="Kersting A."/>
            <person name="Lauritano C."/>
            <person name="Lohaus R."/>
            <person name="Toepel M."/>
            <person name="Tonon T."/>
            <person name="Vanneste K."/>
            <person name="Amirebrahimi M."/>
            <person name="Brakel J."/>
            <person name="Bostroem C."/>
            <person name="Chovatia M."/>
            <person name="Grimwood J."/>
            <person name="Jenkins J.W."/>
            <person name="Jueterbock A."/>
            <person name="Mraz A."/>
            <person name="Stam W.T."/>
            <person name="Tice H."/>
            <person name="Bornberg-Bauer E."/>
            <person name="Green P.J."/>
            <person name="Pearson G.A."/>
            <person name="Procaccini G."/>
            <person name="Duarte C.M."/>
            <person name="Schmutz J."/>
            <person name="Reusch T.B.H."/>
            <person name="Van de Peer Y."/>
        </authorList>
    </citation>
    <scope>NUCLEOTIDE SEQUENCE [LARGE SCALE GENOMIC DNA]</scope>
    <source>
        <strain evidence="9">cv. Finnish</strain>
    </source>
</reference>